<evidence type="ECO:0000313" key="10">
    <source>
        <dbReference type="EMBL" id="EKV28543.1"/>
    </source>
</evidence>
<comment type="similarity">
    <text evidence="2">Belongs to the outer membrane factor (OMF) (TC 1.B.17) family.</text>
</comment>
<dbReference type="EMBL" id="ANHY01000015">
    <property type="protein sequence ID" value="EKV28543.1"/>
    <property type="molecule type" value="Genomic_DNA"/>
</dbReference>
<evidence type="ECO:0000256" key="1">
    <source>
        <dbReference type="ARBA" id="ARBA00004442"/>
    </source>
</evidence>
<proteinExistence type="inferred from homology"/>
<dbReference type="InterPro" id="IPR003423">
    <property type="entry name" value="OMP_efflux"/>
</dbReference>
<gene>
    <name evidence="10" type="ORF">C882_0754</name>
</gene>
<accession>K9HDE6</accession>
<keyword evidence="8" id="KW-0175">Coiled coil</keyword>
<dbReference type="PANTHER" id="PTHR30026:SF20">
    <property type="entry name" value="OUTER MEMBRANE PROTEIN TOLC"/>
    <property type="match status" value="1"/>
</dbReference>
<evidence type="ECO:0000256" key="2">
    <source>
        <dbReference type="ARBA" id="ARBA00007613"/>
    </source>
</evidence>
<dbReference type="AlphaFoldDB" id="K9HDE6"/>
<evidence type="ECO:0000256" key="3">
    <source>
        <dbReference type="ARBA" id="ARBA00022448"/>
    </source>
</evidence>
<dbReference type="GO" id="GO:0015288">
    <property type="term" value="F:porin activity"/>
    <property type="evidence" value="ECO:0007669"/>
    <property type="project" value="TreeGrafter"/>
</dbReference>
<comment type="subcellular location">
    <subcellularLocation>
        <location evidence="1">Cell outer membrane</location>
    </subcellularLocation>
</comment>
<keyword evidence="3" id="KW-0813">Transport</keyword>
<dbReference type="GO" id="GO:0015562">
    <property type="term" value="F:efflux transmembrane transporter activity"/>
    <property type="evidence" value="ECO:0007669"/>
    <property type="project" value="InterPro"/>
</dbReference>
<dbReference type="STRING" id="1238182.C882_0754"/>
<dbReference type="Proteomes" id="UP000009881">
    <property type="component" value="Unassembled WGS sequence"/>
</dbReference>
<feature type="coiled-coil region" evidence="8">
    <location>
        <begin position="226"/>
        <end position="260"/>
    </location>
</feature>
<dbReference type="PANTHER" id="PTHR30026">
    <property type="entry name" value="OUTER MEMBRANE PROTEIN TOLC"/>
    <property type="match status" value="1"/>
</dbReference>
<dbReference type="Gene3D" id="1.20.1600.10">
    <property type="entry name" value="Outer membrane efflux proteins (OEP)"/>
    <property type="match status" value="1"/>
</dbReference>
<protein>
    <submittedName>
        <fullName evidence="10">Efflux outer membrane protein</fullName>
    </submittedName>
</protein>
<keyword evidence="11" id="KW-1185">Reference proteome</keyword>
<sequence length="648" mass="69108">MVGASVAILSLALAGCAVQTEPFSQAEHQARAVADLAQMFEQQEPIGGPLTLEEAVARALKYNLDRRLKLMEEAVSRREVDVSEMSLLPTIAASAGYTARSNYDASQSRVIKDPTNPAREGSVGDSFSASDEKEFGTADLTISWNVLDFGISYIRAKQQADQALIVSERRRQVVQTIVQDVRAAYWRAAAAERAIQRLEPLLADVKAAVADAEEAVARRVGRPLDALTYQRDMLQAERQLKSLRGELQRARTELATLMNVRPGTGFTIAAADAPTPDAVLDLPAPVEDLELAALTNRSEVRGESYQGRINARETRVQILRMLPGLEFSGSGNFSGNTYLLNNTWATGGLELTWNLLNLISGPRNIELAETREQLSDVRRQALSMAVMSQVHIANLAYRTAVEDYRMADRLADVDTAIRGQMEAAGTARQMSRQQVIQSRINAALTELRRDMAYAEMQAAWGRIFATIGADPLPGSLPDGDVNTVAAAVASTFDQWQSGTITAEDPADLAAPGAVQAVLDEEPQVERPDAASAEGDAAEAASAVAQPPAEDLAADPVVTSAPLAALPDAAPAEAAAPAPAAPAQAAAPVEAVELVEAVEAVDYAPEPATPPAPVEASDGRILLLEPAAAQARAEPAPAIWATMPRGMRF</sequence>
<evidence type="ECO:0000256" key="9">
    <source>
        <dbReference type="SAM" id="MobiDB-lite"/>
    </source>
</evidence>
<feature type="compositionally biased region" description="Low complexity" evidence="9">
    <location>
        <begin position="529"/>
        <end position="550"/>
    </location>
</feature>
<comment type="caution">
    <text evidence="10">The sequence shown here is derived from an EMBL/GenBank/DDBJ whole genome shotgun (WGS) entry which is preliminary data.</text>
</comment>
<dbReference type="PATRIC" id="fig|1238182.3.peg.2968"/>
<evidence type="ECO:0000256" key="6">
    <source>
        <dbReference type="ARBA" id="ARBA00023136"/>
    </source>
</evidence>
<evidence type="ECO:0000256" key="4">
    <source>
        <dbReference type="ARBA" id="ARBA00022452"/>
    </source>
</evidence>
<name>K9HDE6_9PROT</name>
<evidence type="ECO:0000256" key="5">
    <source>
        <dbReference type="ARBA" id="ARBA00022692"/>
    </source>
</evidence>
<dbReference type="Pfam" id="PF02321">
    <property type="entry name" value="OEP"/>
    <property type="match status" value="1"/>
</dbReference>
<reference evidence="10 11" key="1">
    <citation type="journal article" date="2013" name="Genome Announc.">
        <title>Draft Genome Sequence of an Alphaproteobacterium, Caenispirillum salinarum AK4(T), Isolated from a Solar Saltern.</title>
        <authorList>
            <person name="Khatri I."/>
            <person name="Singh A."/>
            <person name="Korpole S."/>
            <person name="Pinnaka A.K."/>
            <person name="Subramanian S."/>
        </authorList>
    </citation>
    <scope>NUCLEOTIDE SEQUENCE [LARGE SCALE GENOMIC DNA]</scope>
    <source>
        <strain evidence="10 11">AK4</strain>
    </source>
</reference>
<keyword evidence="7" id="KW-0998">Cell outer membrane</keyword>
<keyword evidence="6" id="KW-0472">Membrane</keyword>
<feature type="region of interest" description="Disordered" evidence="9">
    <location>
        <begin position="106"/>
        <end position="130"/>
    </location>
</feature>
<dbReference type="SUPFAM" id="SSF56954">
    <property type="entry name" value="Outer membrane efflux proteins (OEP)"/>
    <property type="match status" value="1"/>
</dbReference>
<evidence type="ECO:0000256" key="7">
    <source>
        <dbReference type="ARBA" id="ARBA00023237"/>
    </source>
</evidence>
<organism evidence="10 11">
    <name type="scientific">Caenispirillum salinarum AK4</name>
    <dbReference type="NCBI Taxonomy" id="1238182"/>
    <lineage>
        <taxon>Bacteria</taxon>
        <taxon>Pseudomonadati</taxon>
        <taxon>Pseudomonadota</taxon>
        <taxon>Alphaproteobacteria</taxon>
        <taxon>Rhodospirillales</taxon>
        <taxon>Novispirillaceae</taxon>
        <taxon>Caenispirillum</taxon>
    </lineage>
</organism>
<evidence type="ECO:0000313" key="11">
    <source>
        <dbReference type="Proteomes" id="UP000009881"/>
    </source>
</evidence>
<keyword evidence="5" id="KW-0812">Transmembrane</keyword>
<dbReference type="eggNOG" id="COG1538">
    <property type="taxonomic scope" value="Bacteria"/>
</dbReference>
<dbReference type="GO" id="GO:0009279">
    <property type="term" value="C:cell outer membrane"/>
    <property type="evidence" value="ECO:0007669"/>
    <property type="project" value="UniProtKB-SubCell"/>
</dbReference>
<feature type="region of interest" description="Disordered" evidence="9">
    <location>
        <begin position="522"/>
        <end position="550"/>
    </location>
</feature>
<keyword evidence="4" id="KW-1134">Transmembrane beta strand</keyword>
<dbReference type="InterPro" id="IPR051906">
    <property type="entry name" value="TolC-like"/>
</dbReference>
<dbReference type="GO" id="GO:1990281">
    <property type="term" value="C:efflux pump complex"/>
    <property type="evidence" value="ECO:0007669"/>
    <property type="project" value="TreeGrafter"/>
</dbReference>
<evidence type="ECO:0000256" key="8">
    <source>
        <dbReference type="SAM" id="Coils"/>
    </source>
</evidence>
<dbReference type="RefSeq" id="WP_009541411.1">
    <property type="nucleotide sequence ID" value="NZ_ANHY01000015.1"/>
</dbReference>